<evidence type="ECO:0000256" key="2">
    <source>
        <dbReference type="PIRSR" id="PIRSR640198-2"/>
    </source>
</evidence>
<keyword evidence="2" id="KW-0547">Nucleotide-binding</keyword>
<keyword evidence="2" id="KW-0067">ATP-binding</keyword>
<dbReference type="SUPFAM" id="SSF140931">
    <property type="entry name" value="Fic-like"/>
    <property type="match status" value="1"/>
</dbReference>
<accession>A0A6L7IQG4</accession>
<dbReference type="PANTHER" id="PTHR13504:SF38">
    <property type="entry name" value="FIDO DOMAIN-CONTAINING PROTEIN"/>
    <property type="match status" value="1"/>
</dbReference>
<dbReference type="GO" id="GO:0005524">
    <property type="term" value="F:ATP binding"/>
    <property type="evidence" value="ECO:0007669"/>
    <property type="project" value="UniProtKB-KW"/>
</dbReference>
<dbReference type="RefSeq" id="WP_160941708.1">
    <property type="nucleotide sequence ID" value="NZ_CP063310.1"/>
</dbReference>
<dbReference type="SUPFAM" id="SSF46785">
    <property type="entry name" value="Winged helix' DNA-binding domain"/>
    <property type="match status" value="1"/>
</dbReference>
<proteinExistence type="predicted"/>
<dbReference type="InterPro" id="IPR036390">
    <property type="entry name" value="WH_DNA-bd_sf"/>
</dbReference>
<name>A0A6L7IQG4_9ACTN</name>
<reference evidence="4 5" key="1">
    <citation type="submission" date="2020-10" db="EMBL/GenBank/DDBJ databases">
        <title>Eggerthella sp. nov., isolated from human feces.</title>
        <authorList>
            <person name="Yajun G."/>
        </authorList>
    </citation>
    <scope>NUCLEOTIDE SEQUENCE [LARGE SCALE GENOMIC DNA]</scope>
    <source>
        <strain evidence="4 5">HF-1101</strain>
    </source>
</reference>
<dbReference type="Gene3D" id="1.10.10.10">
    <property type="entry name" value="Winged helix-like DNA-binding domain superfamily/Winged helix DNA-binding domain"/>
    <property type="match status" value="1"/>
</dbReference>
<dbReference type="GO" id="GO:0003700">
    <property type="term" value="F:DNA-binding transcription factor activity"/>
    <property type="evidence" value="ECO:0007669"/>
    <property type="project" value="InterPro"/>
</dbReference>
<dbReference type="AlphaFoldDB" id="A0A6L7IQG4"/>
<dbReference type="InterPro" id="IPR040198">
    <property type="entry name" value="Fido_containing"/>
</dbReference>
<dbReference type="PANTHER" id="PTHR13504">
    <property type="entry name" value="FIDO DOMAIN-CONTAINING PROTEIN DDB_G0283145"/>
    <property type="match status" value="1"/>
</dbReference>
<feature type="site" description="Important for autoinhibition of adenylyltransferase activity" evidence="3">
    <location>
        <position position="55"/>
    </location>
</feature>
<protein>
    <submittedName>
        <fullName evidence="4">Fic family protein</fullName>
    </submittedName>
</protein>
<dbReference type="Pfam" id="PF02661">
    <property type="entry name" value="Fic"/>
    <property type="match status" value="1"/>
</dbReference>
<feature type="binding site" evidence="2">
    <location>
        <begin position="182"/>
        <end position="189"/>
    </location>
    <ligand>
        <name>ATP</name>
        <dbReference type="ChEBI" id="CHEBI:30616"/>
    </ligand>
</feature>
<evidence type="ECO:0000256" key="1">
    <source>
        <dbReference type="PIRSR" id="PIRSR640198-1"/>
    </source>
</evidence>
<feature type="active site" evidence="1">
    <location>
        <position position="178"/>
    </location>
</feature>
<feature type="binding site" evidence="2">
    <location>
        <position position="227"/>
    </location>
    <ligand>
        <name>ATP</name>
        <dbReference type="ChEBI" id="CHEBI:30616"/>
    </ligand>
</feature>
<dbReference type="PROSITE" id="PS51459">
    <property type="entry name" value="FIDO"/>
    <property type="match status" value="1"/>
</dbReference>
<dbReference type="EMBL" id="CP063310">
    <property type="protein sequence ID" value="QOS69690.1"/>
    <property type="molecule type" value="Genomic_DNA"/>
</dbReference>
<evidence type="ECO:0000313" key="5">
    <source>
        <dbReference type="Proteomes" id="UP000478463"/>
    </source>
</evidence>
<dbReference type="InterPro" id="IPR036597">
    <property type="entry name" value="Fido-like_dom_sf"/>
</dbReference>
<dbReference type="InterPro" id="IPR036388">
    <property type="entry name" value="WH-like_DNA-bd_sf"/>
</dbReference>
<dbReference type="Proteomes" id="UP000478463">
    <property type="component" value="Chromosome"/>
</dbReference>
<evidence type="ECO:0000256" key="3">
    <source>
        <dbReference type="PIRSR" id="PIRSR640198-3"/>
    </source>
</evidence>
<dbReference type="Gene3D" id="1.10.3290.10">
    <property type="entry name" value="Fido-like domain"/>
    <property type="match status" value="1"/>
</dbReference>
<sequence>MPYEPPFESTDEITAIALDIAEMVGRLAPDSALSSSPVLHRKLRIQTIHSSLAIEQNTLTMDQVTDIIDGQRVLGSPDEIREVQNAKRAYDLLPAWDPRSMDDLLEAHGIMMEGLRKDAGTLRMKNAGVYDGDRLIHAGTPASYVPEVMADLFGWIGSTELHPLLASCVFHYEFEFIHPFSDGNGRVGRLWHTLLLARWRTVLAWLPVESMIRERQSEYYAALNESNATGSSTAFVTFMLSVIHDAMKPFCTQESREEALERSILSLIAAHPSATVAEIAEAAGMARRTTERTIASLKESGRVRRVGSPRAGRWEIL</sequence>
<evidence type="ECO:0000313" key="4">
    <source>
        <dbReference type="EMBL" id="QOS69690.1"/>
    </source>
</evidence>
<dbReference type="Pfam" id="PF12802">
    <property type="entry name" value="MarR_2"/>
    <property type="match status" value="1"/>
</dbReference>
<organism evidence="4 5">
    <name type="scientific">Eggerthella guodeyinii</name>
    <dbReference type="NCBI Taxonomy" id="2690837"/>
    <lineage>
        <taxon>Bacteria</taxon>
        <taxon>Bacillati</taxon>
        <taxon>Actinomycetota</taxon>
        <taxon>Coriobacteriia</taxon>
        <taxon>Eggerthellales</taxon>
        <taxon>Eggerthellaceae</taxon>
        <taxon>Eggerthella</taxon>
    </lineage>
</organism>
<dbReference type="InterPro" id="IPR003812">
    <property type="entry name" value="Fido"/>
</dbReference>
<dbReference type="KEGG" id="egd:GS424_007600"/>
<feature type="binding site" evidence="2">
    <location>
        <begin position="219"/>
        <end position="220"/>
    </location>
    <ligand>
        <name>ATP</name>
        <dbReference type="ChEBI" id="CHEBI:30616"/>
    </ligand>
</feature>
<dbReference type="InterPro" id="IPR000835">
    <property type="entry name" value="HTH_MarR-typ"/>
</dbReference>
<gene>
    <name evidence="4" type="ORF">GS424_007600</name>
</gene>